<dbReference type="Gene3D" id="3.10.129.10">
    <property type="entry name" value="Hotdog Thioesterase"/>
    <property type="match status" value="1"/>
</dbReference>
<keyword evidence="1" id="KW-0378">Hydrolase</keyword>
<keyword evidence="10" id="KW-1185">Reference proteome</keyword>
<dbReference type="EMBL" id="LAQS01000018">
    <property type="protein sequence ID" value="KKZ73318.1"/>
    <property type="molecule type" value="Genomic_DNA"/>
</dbReference>
<dbReference type="EC" id="3.1.2.20" evidence="5"/>
<evidence type="ECO:0000256" key="3">
    <source>
        <dbReference type="ARBA" id="ARBA00036002"/>
    </source>
</evidence>
<proteinExistence type="inferred from homology"/>
<comment type="caution">
    <text evidence="9">The sequence shown here is derived from an EMBL/GenBank/DDBJ whole genome shotgun (WGS) entry which is preliminary data.</text>
</comment>
<dbReference type="CDD" id="cd03443">
    <property type="entry name" value="PaaI_thioesterase"/>
    <property type="match status" value="1"/>
</dbReference>
<sequence length="149" mass="15385">MVTHMSLDPRTAQKILDAQPFSRLLGARITAFGEGEATLELDIREELHQQNGFVHGGVLSCAADNALTFAAGAALGPAVLTAGFSIQYVRPARGTLLRARASVVHAGRRQAVVRCDLLTVDADADGAAADGGTETLCAVAQGTVLSTAT</sequence>
<comment type="similarity">
    <text evidence="4">Belongs to the YigI thioesterase family.</text>
</comment>
<dbReference type="Proteomes" id="UP000265325">
    <property type="component" value="Unassembled WGS sequence"/>
</dbReference>
<evidence type="ECO:0000256" key="1">
    <source>
        <dbReference type="ARBA" id="ARBA00022801"/>
    </source>
</evidence>
<dbReference type="PANTHER" id="PTHR43240">
    <property type="entry name" value="1,4-DIHYDROXY-2-NAPHTHOYL-COA THIOESTERASE 1"/>
    <property type="match status" value="1"/>
</dbReference>
<protein>
    <recommendedName>
        <fullName evidence="6">Medium/long-chain acyl-CoA thioesterase YigI</fullName>
        <ecNumber evidence="5">3.1.2.20</ecNumber>
    </recommendedName>
</protein>
<organism evidence="9 10">
    <name type="scientific">Streptomyces showdoensis</name>
    <dbReference type="NCBI Taxonomy" id="68268"/>
    <lineage>
        <taxon>Bacteria</taxon>
        <taxon>Bacillati</taxon>
        <taxon>Actinomycetota</taxon>
        <taxon>Actinomycetes</taxon>
        <taxon>Kitasatosporales</taxon>
        <taxon>Streptomycetaceae</taxon>
        <taxon>Streptomyces</taxon>
    </lineage>
</organism>
<comment type="catalytic activity">
    <reaction evidence="3">
        <text>a long-chain fatty acyl-CoA + H2O = a long-chain fatty acid + CoA + H(+)</text>
        <dbReference type="Rhea" id="RHEA:67680"/>
        <dbReference type="ChEBI" id="CHEBI:15377"/>
        <dbReference type="ChEBI" id="CHEBI:15378"/>
        <dbReference type="ChEBI" id="CHEBI:57287"/>
        <dbReference type="ChEBI" id="CHEBI:57560"/>
        <dbReference type="ChEBI" id="CHEBI:83139"/>
    </reaction>
</comment>
<comment type="catalytic activity">
    <reaction evidence="7">
        <text>a medium-chain fatty acyl-CoA + H2O = a medium-chain fatty acid + CoA + H(+)</text>
        <dbReference type="Rhea" id="RHEA:68184"/>
        <dbReference type="ChEBI" id="CHEBI:15377"/>
        <dbReference type="ChEBI" id="CHEBI:15378"/>
        <dbReference type="ChEBI" id="CHEBI:57287"/>
        <dbReference type="ChEBI" id="CHEBI:59558"/>
        <dbReference type="ChEBI" id="CHEBI:90546"/>
    </reaction>
</comment>
<dbReference type="OrthoDB" id="8525891at2"/>
<reference evidence="9 10" key="1">
    <citation type="submission" date="2015-05" db="EMBL/GenBank/DDBJ databases">
        <title>Draft Genome assembly of Streptomyces showdoensis.</title>
        <authorList>
            <person name="Thapa K.K."/>
            <person name="Metsa-Ketela M."/>
        </authorList>
    </citation>
    <scope>NUCLEOTIDE SEQUENCE [LARGE SCALE GENOMIC DNA]</scope>
    <source>
        <strain evidence="9 10">ATCC 15227</strain>
    </source>
</reference>
<dbReference type="InterPro" id="IPR006683">
    <property type="entry name" value="Thioestr_dom"/>
</dbReference>
<dbReference type="AlphaFoldDB" id="A0A2P2GP89"/>
<accession>A0A2P2GP89</accession>
<dbReference type="SUPFAM" id="SSF54637">
    <property type="entry name" value="Thioesterase/thiol ester dehydrase-isomerase"/>
    <property type="match status" value="1"/>
</dbReference>
<dbReference type="InterPro" id="IPR003736">
    <property type="entry name" value="PAAI_dom"/>
</dbReference>
<evidence type="ECO:0000256" key="2">
    <source>
        <dbReference type="ARBA" id="ARBA00035880"/>
    </source>
</evidence>
<feature type="domain" description="Thioesterase" evidence="8">
    <location>
        <begin position="51"/>
        <end position="118"/>
    </location>
</feature>
<evidence type="ECO:0000259" key="8">
    <source>
        <dbReference type="Pfam" id="PF03061"/>
    </source>
</evidence>
<evidence type="ECO:0000313" key="9">
    <source>
        <dbReference type="EMBL" id="KKZ73318.1"/>
    </source>
</evidence>
<dbReference type="GO" id="GO:0047617">
    <property type="term" value="F:fatty acyl-CoA hydrolase activity"/>
    <property type="evidence" value="ECO:0007669"/>
    <property type="project" value="UniProtKB-EC"/>
</dbReference>
<evidence type="ECO:0000256" key="6">
    <source>
        <dbReference type="ARBA" id="ARBA00040062"/>
    </source>
</evidence>
<dbReference type="InterPro" id="IPR029069">
    <property type="entry name" value="HotDog_dom_sf"/>
</dbReference>
<name>A0A2P2GP89_STREW</name>
<evidence type="ECO:0000256" key="7">
    <source>
        <dbReference type="ARBA" id="ARBA00048062"/>
    </source>
</evidence>
<evidence type="ECO:0000256" key="5">
    <source>
        <dbReference type="ARBA" id="ARBA00038894"/>
    </source>
</evidence>
<dbReference type="PANTHER" id="PTHR43240:SF20">
    <property type="entry name" value="MEDIUM_LONG-CHAIN ACYL-COA THIOESTERASE YIGI"/>
    <property type="match status" value="1"/>
</dbReference>
<evidence type="ECO:0000313" key="10">
    <source>
        <dbReference type="Proteomes" id="UP000265325"/>
    </source>
</evidence>
<dbReference type="Pfam" id="PF03061">
    <property type="entry name" value="4HBT"/>
    <property type="match status" value="1"/>
</dbReference>
<gene>
    <name evidence="9" type="ORF">VO63_14055</name>
</gene>
<comment type="catalytic activity">
    <reaction evidence="2">
        <text>a fatty acyl-CoA + H2O = a fatty acid + CoA + H(+)</text>
        <dbReference type="Rhea" id="RHEA:16781"/>
        <dbReference type="ChEBI" id="CHEBI:15377"/>
        <dbReference type="ChEBI" id="CHEBI:15378"/>
        <dbReference type="ChEBI" id="CHEBI:28868"/>
        <dbReference type="ChEBI" id="CHEBI:57287"/>
        <dbReference type="ChEBI" id="CHEBI:77636"/>
        <dbReference type="EC" id="3.1.2.20"/>
    </reaction>
</comment>
<evidence type="ECO:0000256" key="4">
    <source>
        <dbReference type="ARBA" id="ARBA00038381"/>
    </source>
</evidence>
<dbReference type="NCBIfam" id="TIGR00369">
    <property type="entry name" value="unchar_dom_1"/>
    <property type="match status" value="1"/>
</dbReference>